<keyword evidence="3" id="KW-1185">Reference proteome</keyword>
<protein>
    <submittedName>
        <fullName evidence="2">Uncharacterized protein</fullName>
    </submittedName>
</protein>
<gene>
    <name evidence="2" type="ORF">EVAR_93661_1</name>
</gene>
<name>A0A4C1TQN4_EUMVA</name>
<dbReference type="EMBL" id="BGZK01000078">
    <property type="protein sequence ID" value="GBP16295.1"/>
    <property type="molecule type" value="Genomic_DNA"/>
</dbReference>
<organism evidence="2 3">
    <name type="scientific">Eumeta variegata</name>
    <name type="common">Bagworm moth</name>
    <name type="synonym">Eumeta japonica</name>
    <dbReference type="NCBI Taxonomy" id="151549"/>
    <lineage>
        <taxon>Eukaryota</taxon>
        <taxon>Metazoa</taxon>
        <taxon>Ecdysozoa</taxon>
        <taxon>Arthropoda</taxon>
        <taxon>Hexapoda</taxon>
        <taxon>Insecta</taxon>
        <taxon>Pterygota</taxon>
        <taxon>Neoptera</taxon>
        <taxon>Endopterygota</taxon>
        <taxon>Lepidoptera</taxon>
        <taxon>Glossata</taxon>
        <taxon>Ditrysia</taxon>
        <taxon>Tineoidea</taxon>
        <taxon>Psychidae</taxon>
        <taxon>Oiketicinae</taxon>
        <taxon>Eumeta</taxon>
    </lineage>
</organism>
<comment type="caution">
    <text evidence="2">The sequence shown here is derived from an EMBL/GenBank/DDBJ whole genome shotgun (WGS) entry which is preliminary data.</text>
</comment>
<reference evidence="2 3" key="1">
    <citation type="journal article" date="2019" name="Commun. Biol.">
        <title>The bagworm genome reveals a unique fibroin gene that provides high tensile strength.</title>
        <authorList>
            <person name="Kono N."/>
            <person name="Nakamura H."/>
            <person name="Ohtoshi R."/>
            <person name="Tomita M."/>
            <person name="Numata K."/>
            <person name="Arakawa K."/>
        </authorList>
    </citation>
    <scope>NUCLEOTIDE SEQUENCE [LARGE SCALE GENOMIC DNA]</scope>
</reference>
<sequence>MHTRSTTGTEREPGLSAGASFSGNERARTGALYSSLLGCKALARIAVEFVGEFAFGYNWNIQPIRLASSVSKHQSG</sequence>
<evidence type="ECO:0000256" key="1">
    <source>
        <dbReference type="SAM" id="MobiDB-lite"/>
    </source>
</evidence>
<evidence type="ECO:0000313" key="2">
    <source>
        <dbReference type="EMBL" id="GBP16295.1"/>
    </source>
</evidence>
<accession>A0A4C1TQN4</accession>
<dbReference type="AlphaFoldDB" id="A0A4C1TQN4"/>
<evidence type="ECO:0000313" key="3">
    <source>
        <dbReference type="Proteomes" id="UP000299102"/>
    </source>
</evidence>
<proteinExistence type="predicted"/>
<feature type="region of interest" description="Disordered" evidence="1">
    <location>
        <begin position="1"/>
        <end position="22"/>
    </location>
</feature>
<dbReference type="Proteomes" id="UP000299102">
    <property type="component" value="Unassembled WGS sequence"/>
</dbReference>